<dbReference type="PANTHER" id="PTHR43190">
    <property type="entry name" value="N-ACETYL-D-GLUCOSAMINE KINASE"/>
    <property type="match status" value="1"/>
</dbReference>
<evidence type="ECO:0000313" key="2">
    <source>
        <dbReference type="EMBL" id="RTQ95766.1"/>
    </source>
</evidence>
<dbReference type="PANTHER" id="PTHR43190:SF3">
    <property type="entry name" value="N-ACETYL-D-GLUCOSAMINE KINASE"/>
    <property type="match status" value="1"/>
</dbReference>
<evidence type="ECO:0000313" key="3">
    <source>
        <dbReference type="Proteomes" id="UP000276349"/>
    </source>
</evidence>
<organism evidence="2 3">
    <name type="scientific">Lysinibacillus telephonicus</name>
    <dbReference type="NCBI Taxonomy" id="1714840"/>
    <lineage>
        <taxon>Bacteria</taxon>
        <taxon>Bacillati</taxon>
        <taxon>Bacillota</taxon>
        <taxon>Bacilli</taxon>
        <taxon>Bacillales</taxon>
        <taxon>Bacillaceae</taxon>
        <taxon>Lysinibacillus</taxon>
    </lineage>
</organism>
<dbReference type="Proteomes" id="UP000276349">
    <property type="component" value="Unassembled WGS sequence"/>
</dbReference>
<evidence type="ECO:0000259" key="1">
    <source>
        <dbReference type="Pfam" id="PF01869"/>
    </source>
</evidence>
<dbReference type="RefSeq" id="WP_126292632.1">
    <property type="nucleotide sequence ID" value="NZ_CP155468.1"/>
</dbReference>
<dbReference type="InterPro" id="IPR052519">
    <property type="entry name" value="Euk-type_GlcNAc_Kinase"/>
</dbReference>
<protein>
    <submittedName>
        <fullName evidence="2">ROK family protein</fullName>
    </submittedName>
</protein>
<proteinExistence type="predicted"/>
<dbReference type="AlphaFoldDB" id="A0A3S0HNI0"/>
<reference evidence="2 3" key="1">
    <citation type="submission" date="2018-12" db="EMBL/GenBank/DDBJ databases">
        <authorList>
            <person name="Yu L."/>
        </authorList>
    </citation>
    <scope>NUCLEOTIDE SEQUENCE [LARGE SCALE GENOMIC DNA]</scope>
    <source>
        <strain evidence="2 3">S5H2222</strain>
    </source>
</reference>
<keyword evidence="3" id="KW-1185">Reference proteome</keyword>
<dbReference type="CDD" id="cd24007">
    <property type="entry name" value="ASKHA_NBD_eukNAGK-like"/>
    <property type="match status" value="1"/>
</dbReference>
<dbReference type="SUPFAM" id="SSF53067">
    <property type="entry name" value="Actin-like ATPase domain"/>
    <property type="match status" value="2"/>
</dbReference>
<dbReference type="Pfam" id="PF01869">
    <property type="entry name" value="BcrAD_BadFG"/>
    <property type="match status" value="1"/>
</dbReference>
<dbReference type="OrthoDB" id="9772633at2"/>
<name>A0A3S0HNI0_9BACI</name>
<sequence length="330" mass="36756">MELKKTEKRWIGIDGGGSKTSCVIGDEQGQILSFALGTSSNIHSISPQNVFHTLTQLINKVIEESKSTIHQIESIQLCLAGADRENDQKVITEFFKDTLYEEKIKIRNDAEAALASGTWGQSGILLIAGTGSIVYVICNETNERMRVGGWGYLLGDEGSGFYIGQRALRAVLKAYDCRGQKTVLTNLVLDHFKVQQVPELLKLYSDENYVPEVARISQLVLEAAKKEDPVAIEILQDAVFELVQMVKVAYHHSAYKKLMLVLHGGLFSDAYFKNLFLKNLKPVIGDVEIAQPELPAVLGAYLLAIKESGLLIDDKFKKNINFSWNKLNHQ</sequence>
<dbReference type="InterPro" id="IPR043129">
    <property type="entry name" value="ATPase_NBD"/>
</dbReference>
<gene>
    <name evidence="2" type="ORF">EKG35_01945</name>
</gene>
<accession>A0A3S0HNI0</accession>
<comment type="caution">
    <text evidence="2">The sequence shown here is derived from an EMBL/GenBank/DDBJ whole genome shotgun (WGS) entry which is preliminary data.</text>
</comment>
<dbReference type="Gene3D" id="3.30.420.40">
    <property type="match status" value="2"/>
</dbReference>
<feature type="domain" description="ATPase BadF/BadG/BcrA/BcrD type" evidence="1">
    <location>
        <begin position="11"/>
        <end position="304"/>
    </location>
</feature>
<dbReference type="InterPro" id="IPR002731">
    <property type="entry name" value="ATPase_BadF"/>
</dbReference>
<dbReference type="EMBL" id="RXNR01000004">
    <property type="protein sequence ID" value="RTQ95766.1"/>
    <property type="molecule type" value="Genomic_DNA"/>
</dbReference>